<name>A0A9P8MJ42_9HYPO</name>
<sequence length="261" mass="29037">MSNLAPSSSSSLLITLTTGVPNHKKVSEVVTNHNFQFKPQFIASRKAGPASAHPRQANISDPETIKLEYLLSYPEYLNKPELHLDEIRRRYDQARLECQPPRQHDRRSASSRPRVAVGTKGDPSILHPAHLQSARPAARVGHGLLHYASQERCERVKDLRPLGCTFVPPSLCMGWVTTPGEGVKARLGTWMEFYRADFRGAKSTDFTGWLEHRFGRVKARAAERESRIGASGAEGSGIASSRGYKEEEVFEITGTRPCCVM</sequence>
<dbReference type="EMBL" id="JACEFI010000001">
    <property type="protein sequence ID" value="KAH0601252.1"/>
    <property type="molecule type" value="Genomic_DNA"/>
</dbReference>
<comment type="caution">
    <text evidence="2">The sequence shown here is derived from an EMBL/GenBank/DDBJ whole genome shotgun (WGS) entry which is preliminary data.</text>
</comment>
<evidence type="ECO:0000256" key="1">
    <source>
        <dbReference type="SAM" id="MobiDB-lite"/>
    </source>
</evidence>
<accession>A0A9P8MJ42</accession>
<feature type="region of interest" description="Disordered" evidence="1">
    <location>
        <begin position="96"/>
        <end position="125"/>
    </location>
</feature>
<evidence type="ECO:0000313" key="3">
    <source>
        <dbReference type="Proteomes" id="UP000764110"/>
    </source>
</evidence>
<organism evidence="2 3">
    <name type="scientific">Metarhizium humberi</name>
    <dbReference type="NCBI Taxonomy" id="2596975"/>
    <lineage>
        <taxon>Eukaryota</taxon>
        <taxon>Fungi</taxon>
        <taxon>Dikarya</taxon>
        <taxon>Ascomycota</taxon>
        <taxon>Pezizomycotina</taxon>
        <taxon>Sordariomycetes</taxon>
        <taxon>Hypocreomycetidae</taxon>
        <taxon>Hypocreales</taxon>
        <taxon>Clavicipitaceae</taxon>
        <taxon>Metarhizium</taxon>
    </lineage>
</organism>
<dbReference type="AlphaFoldDB" id="A0A9P8MJ42"/>
<evidence type="ECO:0000313" key="2">
    <source>
        <dbReference type="EMBL" id="KAH0601252.1"/>
    </source>
</evidence>
<reference evidence="2 3" key="1">
    <citation type="submission" date="2020-07" db="EMBL/GenBank/DDBJ databases">
        <title>Metarhizium humberi genome.</title>
        <authorList>
            <person name="Lysoe E."/>
        </authorList>
    </citation>
    <scope>NUCLEOTIDE SEQUENCE [LARGE SCALE GENOMIC DNA]</scope>
    <source>
        <strain evidence="2 3">ESALQ1638</strain>
    </source>
</reference>
<dbReference type="Proteomes" id="UP000764110">
    <property type="component" value="Unassembled WGS sequence"/>
</dbReference>
<keyword evidence="3" id="KW-1185">Reference proteome</keyword>
<protein>
    <submittedName>
        <fullName evidence="2">Uncharacterized protein</fullName>
    </submittedName>
</protein>
<proteinExistence type="predicted"/>
<gene>
    <name evidence="2" type="ORF">MHUMG1_00124</name>
</gene>